<accession>A0A167C3A8</accession>
<sequence>MNTSYIVLYGINSVTDLLLKQYPNALLATTTGGENYKERRVYSLDELALKDKQSIEKIIICSMFVDDIANSLIETGFELDKIEFYNITYSQVMRCVDTVKQGNQPEQILHVVYDLSVNLPCFDALSFAAVAEAHRIKLGLKHIHFYVLSPEINNDKFSFSAHYSESERNWRIANIVRPIFESFSSYIGTTNITHREELSHFIGSKKHVFPASILSEGTGKAYGLLKLETYIDDGIPLPELTVPDSAQIMVDKLLQSEEVAGKKLVTLTLRNTMTHPERNSPITPWLEFIESLDKEQFFPIVIRDTSECLSPSALSNIALELPAASVNFHLRIALYNSAYINLSSSGGPSFAYYFLKGCSSIRYSPIDERHFATSKATLERAGFKIGQEQFFAKNGTHQIPYDVETTESICAYFKQQCVILEQQSDDV</sequence>
<evidence type="ECO:0000313" key="2">
    <source>
        <dbReference type="Proteomes" id="UP000076503"/>
    </source>
</evidence>
<dbReference type="OrthoDB" id="6298687at2"/>
<evidence type="ECO:0000313" key="1">
    <source>
        <dbReference type="EMBL" id="KZN47187.1"/>
    </source>
</evidence>
<reference evidence="1 2" key="1">
    <citation type="submission" date="2013-07" db="EMBL/GenBank/DDBJ databases">
        <title>Comparative Genomic and Metabolomic Analysis of Twelve Strains of Pseudoalteromonas luteoviolacea.</title>
        <authorList>
            <person name="Vynne N.G."/>
            <person name="Mansson M."/>
            <person name="Gram L."/>
        </authorList>
    </citation>
    <scope>NUCLEOTIDE SEQUENCE [LARGE SCALE GENOMIC DNA]</scope>
    <source>
        <strain evidence="1 2">H33</strain>
    </source>
</reference>
<dbReference type="AlphaFoldDB" id="A0A167C3A8"/>
<dbReference type="EMBL" id="AUXZ01000104">
    <property type="protein sequence ID" value="KZN47187.1"/>
    <property type="molecule type" value="Genomic_DNA"/>
</dbReference>
<comment type="caution">
    <text evidence="1">The sequence shown here is derived from an EMBL/GenBank/DDBJ whole genome shotgun (WGS) entry which is preliminary data.</text>
</comment>
<gene>
    <name evidence="1" type="ORF">N476_23700</name>
</gene>
<name>A0A167C3A8_9GAMM</name>
<organism evidence="1 2">
    <name type="scientific">Pseudoalteromonas luteoviolacea H33</name>
    <dbReference type="NCBI Taxonomy" id="1365251"/>
    <lineage>
        <taxon>Bacteria</taxon>
        <taxon>Pseudomonadati</taxon>
        <taxon>Pseudomonadota</taxon>
        <taxon>Gammaproteobacteria</taxon>
        <taxon>Alteromonadales</taxon>
        <taxon>Pseudoalteromonadaceae</taxon>
        <taxon>Pseudoalteromonas</taxon>
    </lineage>
</organism>
<dbReference type="RefSeq" id="WP_063363433.1">
    <property type="nucleotide sequence ID" value="NZ_AUXZ01000104.1"/>
</dbReference>
<dbReference type="Proteomes" id="UP000076503">
    <property type="component" value="Unassembled WGS sequence"/>
</dbReference>
<dbReference type="PATRIC" id="fig|1365251.3.peg.4212"/>
<proteinExistence type="predicted"/>
<protein>
    <submittedName>
        <fullName evidence="1">Uncharacterized protein</fullName>
    </submittedName>
</protein>